<keyword evidence="11" id="KW-0902">Two-component regulatory system</keyword>
<keyword evidence="16" id="KW-1185">Reference proteome</keyword>
<evidence type="ECO:0000256" key="9">
    <source>
        <dbReference type="ARBA" id="ARBA00022840"/>
    </source>
</evidence>
<dbReference type="Gene3D" id="1.10.287.130">
    <property type="match status" value="1"/>
</dbReference>
<keyword evidence="8 15" id="KW-0418">Kinase</keyword>
<dbReference type="GO" id="GO:0005524">
    <property type="term" value="F:ATP binding"/>
    <property type="evidence" value="ECO:0007669"/>
    <property type="project" value="UniProtKB-KW"/>
</dbReference>
<evidence type="ECO:0000256" key="6">
    <source>
        <dbReference type="ARBA" id="ARBA00022692"/>
    </source>
</evidence>
<dbReference type="RefSeq" id="WP_021705175.1">
    <property type="nucleotide sequence ID" value="NZ_BATJ01000006.1"/>
</dbReference>
<dbReference type="GO" id="GO:0005886">
    <property type="term" value="C:plasma membrane"/>
    <property type="evidence" value="ECO:0007669"/>
    <property type="project" value="TreeGrafter"/>
</dbReference>
<proteinExistence type="predicted"/>
<keyword evidence="10 13" id="KW-1133">Transmembrane helix</keyword>
<organism evidence="15 16">
    <name type="scientific">Vibrio proteolyticus NBRC 13287</name>
    <dbReference type="NCBI Taxonomy" id="1219065"/>
    <lineage>
        <taxon>Bacteria</taxon>
        <taxon>Pseudomonadati</taxon>
        <taxon>Pseudomonadota</taxon>
        <taxon>Gammaproteobacteria</taxon>
        <taxon>Vibrionales</taxon>
        <taxon>Vibrionaceae</taxon>
        <taxon>Vibrio</taxon>
    </lineage>
</organism>
<evidence type="ECO:0000256" key="7">
    <source>
        <dbReference type="ARBA" id="ARBA00022741"/>
    </source>
</evidence>
<dbReference type="SUPFAM" id="SSF55874">
    <property type="entry name" value="ATPase domain of HSP90 chaperone/DNA topoisomerase II/histidine kinase"/>
    <property type="match status" value="1"/>
</dbReference>
<evidence type="ECO:0000313" key="16">
    <source>
        <dbReference type="Proteomes" id="UP000016570"/>
    </source>
</evidence>
<keyword evidence="7" id="KW-0547">Nucleotide-binding</keyword>
<keyword evidence="4" id="KW-0597">Phosphoprotein</keyword>
<dbReference type="InterPro" id="IPR005467">
    <property type="entry name" value="His_kinase_dom"/>
</dbReference>
<dbReference type="PANTHER" id="PTHR45569">
    <property type="entry name" value="SENSOR PROTEIN KDPD"/>
    <property type="match status" value="1"/>
</dbReference>
<dbReference type="FunFam" id="3.30.565.10:FF:000042">
    <property type="entry name" value="Two-component sensor histidine kinase KdpD"/>
    <property type="match status" value="1"/>
</dbReference>
<dbReference type="PRINTS" id="PR00344">
    <property type="entry name" value="BCTRLSENSOR"/>
</dbReference>
<dbReference type="CDD" id="cd00075">
    <property type="entry name" value="HATPase"/>
    <property type="match status" value="1"/>
</dbReference>
<sequence length="483" mass="54158">MIKTLKVANIQEVHKVVAMATLYGLVTFVGVLYRREMIETDVAMLFLLLNILSASLLKPRNTYLMTIVGIVSFHYFILPDYSSFRFQNAQHIITFAVMAFSGIFASNITQSQRKQIDKNKRLQHRHKTNYQLARHLSALQTSQQIAQATIQFLRKEQALESRIYLAEPSWHLLAGSNENASPNVIGWLKERKTPPGMNAYWLNDSSETIGVLLVDADKELTVDPWVISLLSLSLTRSQATQALAEVEATSRMESMRTTLLASVSHDLKTPLGTIIGAATTLRDSSVKLAAPVREELLISIAEQGERLNRSLTKLLDITRYSAGALVPKREWVEPEEVIGSALQRLSARVKHHKVRLISEPMLVELDSLLFEQVVSNLIENAAKYSPDQSEIEIRTDYRDGQFVLSVSDQGSGIPEEQLTKIFERFYRLENSAVDGTGLGLAICQVIVQAHHGEITANNREGGGSCFCVTIPCKLYDLRELYEQ</sequence>
<gene>
    <name evidence="15" type="ORF">VPR01S_06_02190</name>
</gene>
<comment type="caution">
    <text evidence="15">The sequence shown here is derived from an EMBL/GenBank/DDBJ whole genome shotgun (WGS) entry which is preliminary data.</text>
</comment>
<dbReference type="GO" id="GO:0000155">
    <property type="term" value="F:phosphorelay sensor kinase activity"/>
    <property type="evidence" value="ECO:0007669"/>
    <property type="project" value="InterPro"/>
</dbReference>
<evidence type="ECO:0000256" key="13">
    <source>
        <dbReference type="SAM" id="Phobius"/>
    </source>
</evidence>
<feature type="domain" description="Histidine kinase" evidence="14">
    <location>
        <begin position="262"/>
        <end position="474"/>
    </location>
</feature>
<dbReference type="GO" id="GO:0042802">
    <property type="term" value="F:identical protein binding"/>
    <property type="evidence" value="ECO:0007669"/>
    <property type="project" value="UniProtKB-ARBA"/>
</dbReference>
<dbReference type="eggNOG" id="COG2205">
    <property type="taxonomic scope" value="Bacteria"/>
</dbReference>
<feature type="transmembrane region" description="Helical" evidence="13">
    <location>
        <begin position="91"/>
        <end position="109"/>
    </location>
</feature>
<dbReference type="Proteomes" id="UP000016570">
    <property type="component" value="Unassembled WGS sequence"/>
</dbReference>
<keyword evidence="12 13" id="KW-0472">Membrane</keyword>
<dbReference type="EMBL" id="BATJ01000006">
    <property type="protein sequence ID" value="GAD67200.1"/>
    <property type="molecule type" value="Genomic_DNA"/>
</dbReference>
<evidence type="ECO:0000256" key="4">
    <source>
        <dbReference type="ARBA" id="ARBA00022553"/>
    </source>
</evidence>
<dbReference type="Pfam" id="PF00512">
    <property type="entry name" value="HisKA"/>
    <property type="match status" value="1"/>
</dbReference>
<dbReference type="SMART" id="SM00388">
    <property type="entry name" value="HisKA"/>
    <property type="match status" value="1"/>
</dbReference>
<evidence type="ECO:0000259" key="14">
    <source>
        <dbReference type="PROSITE" id="PS50109"/>
    </source>
</evidence>
<dbReference type="SUPFAM" id="SSF47384">
    <property type="entry name" value="Homodimeric domain of signal transducing histidine kinase"/>
    <property type="match status" value="1"/>
</dbReference>
<protein>
    <recommendedName>
        <fullName evidence="3">histidine kinase</fullName>
        <ecNumber evidence="3">2.7.13.3</ecNumber>
    </recommendedName>
</protein>
<dbReference type="InterPro" id="IPR036890">
    <property type="entry name" value="HATPase_C_sf"/>
</dbReference>
<feature type="transmembrane region" description="Helical" evidence="13">
    <location>
        <begin position="40"/>
        <end position="57"/>
    </location>
</feature>
<dbReference type="InterPro" id="IPR003661">
    <property type="entry name" value="HisK_dim/P_dom"/>
</dbReference>
<dbReference type="AlphaFoldDB" id="U3A0I0"/>
<reference evidence="15 16" key="1">
    <citation type="submission" date="2013-09" db="EMBL/GenBank/DDBJ databases">
        <title>Whole genome shotgun sequence of Vibrio proteolyticus NBRC 13287.</title>
        <authorList>
            <person name="Isaki S."/>
            <person name="Hosoyama A."/>
            <person name="Numata M."/>
            <person name="Hashimoto M."/>
            <person name="Hosoyama Y."/>
            <person name="Tsuchikane K."/>
            <person name="Noguchi M."/>
            <person name="Hirakata S."/>
            <person name="Ichikawa N."/>
            <person name="Ohji S."/>
            <person name="Yamazoe A."/>
            <person name="Fujita N."/>
        </authorList>
    </citation>
    <scope>NUCLEOTIDE SEQUENCE [LARGE SCALE GENOMIC DNA]</scope>
    <source>
        <strain evidence="15 16">NBRC 13287</strain>
    </source>
</reference>
<evidence type="ECO:0000256" key="1">
    <source>
        <dbReference type="ARBA" id="ARBA00000085"/>
    </source>
</evidence>
<dbReference type="EC" id="2.7.13.3" evidence="3"/>
<comment type="subcellular location">
    <subcellularLocation>
        <location evidence="2">Membrane</location>
        <topology evidence="2">Multi-pass membrane protein</topology>
    </subcellularLocation>
</comment>
<dbReference type="Pfam" id="PF02518">
    <property type="entry name" value="HATPase_c"/>
    <property type="match status" value="1"/>
</dbReference>
<evidence type="ECO:0000256" key="11">
    <source>
        <dbReference type="ARBA" id="ARBA00023012"/>
    </source>
</evidence>
<dbReference type="PANTHER" id="PTHR45569:SF1">
    <property type="entry name" value="SENSOR PROTEIN KDPD"/>
    <property type="match status" value="1"/>
</dbReference>
<dbReference type="STRING" id="1219065.VPR01S_06_02190"/>
<evidence type="ECO:0000256" key="10">
    <source>
        <dbReference type="ARBA" id="ARBA00022989"/>
    </source>
</evidence>
<evidence type="ECO:0000256" key="5">
    <source>
        <dbReference type="ARBA" id="ARBA00022679"/>
    </source>
</evidence>
<keyword evidence="9" id="KW-0067">ATP-binding</keyword>
<dbReference type="InterPro" id="IPR036097">
    <property type="entry name" value="HisK_dim/P_sf"/>
</dbReference>
<dbReference type="Pfam" id="PF13493">
    <property type="entry name" value="DUF4118"/>
    <property type="match status" value="1"/>
</dbReference>
<evidence type="ECO:0000256" key="2">
    <source>
        <dbReference type="ARBA" id="ARBA00004141"/>
    </source>
</evidence>
<dbReference type="CDD" id="cd00082">
    <property type="entry name" value="HisKA"/>
    <property type="match status" value="1"/>
</dbReference>
<dbReference type="InterPro" id="IPR003594">
    <property type="entry name" value="HATPase_dom"/>
</dbReference>
<comment type="catalytic activity">
    <reaction evidence="1">
        <text>ATP + protein L-histidine = ADP + protein N-phospho-L-histidine.</text>
        <dbReference type="EC" id="2.7.13.3"/>
    </reaction>
</comment>
<dbReference type="InterPro" id="IPR038318">
    <property type="entry name" value="KdpD_sf"/>
</dbReference>
<evidence type="ECO:0000256" key="3">
    <source>
        <dbReference type="ARBA" id="ARBA00012438"/>
    </source>
</evidence>
<dbReference type="InterPro" id="IPR004358">
    <property type="entry name" value="Sig_transdc_His_kin-like_C"/>
</dbReference>
<name>U3A0I0_VIBPR</name>
<evidence type="ECO:0000256" key="12">
    <source>
        <dbReference type="ARBA" id="ARBA00023136"/>
    </source>
</evidence>
<evidence type="ECO:0000256" key="8">
    <source>
        <dbReference type="ARBA" id="ARBA00022777"/>
    </source>
</evidence>
<keyword evidence="5" id="KW-0808">Transferase</keyword>
<evidence type="ECO:0000313" key="15">
    <source>
        <dbReference type="EMBL" id="GAD67200.1"/>
    </source>
</evidence>
<dbReference type="InterPro" id="IPR025201">
    <property type="entry name" value="KdpD_TM"/>
</dbReference>
<dbReference type="InterPro" id="IPR052023">
    <property type="entry name" value="Histidine_kinase_KdpD"/>
</dbReference>
<dbReference type="Gene3D" id="3.30.565.10">
    <property type="entry name" value="Histidine kinase-like ATPase, C-terminal domain"/>
    <property type="match status" value="1"/>
</dbReference>
<feature type="transmembrane region" description="Helical" evidence="13">
    <location>
        <begin position="63"/>
        <end position="79"/>
    </location>
</feature>
<feature type="transmembrane region" description="Helical" evidence="13">
    <location>
        <begin position="16"/>
        <end position="33"/>
    </location>
</feature>
<keyword evidence="6 13" id="KW-0812">Transmembrane</keyword>
<dbReference type="SMART" id="SM00387">
    <property type="entry name" value="HATPase_c"/>
    <property type="match status" value="1"/>
</dbReference>
<dbReference type="Gene3D" id="1.20.120.620">
    <property type="entry name" value="Backbone structure of the membrane domain of e. Coli histidine kinase receptor kdpd"/>
    <property type="match status" value="1"/>
</dbReference>
<accession>U3A0I0</accession>
<dbReference type="PROSITE" id="PS50109">
    <property type="entry name" value="HIS_KIN"/>
    <property type="match status" value="1"/>
</dbReference>